<gene>
    <name evidence="1" type="ORF">FBUS_10108</name>
</gene>
<proteinExistence type="predicted"/>
<accession>A0A8E0S636</accession>
<comment type="caution">
    <text evidence="1">The sequence shown here is derived from an EMBL/GenBank/DDBJ whole genome shotgun (WGS) entry which is preliminary data.</text>
</comment>
<evidence type="ECO:0000313" key="1">
    <source>
        <dbReference type="EMBL" id="KAA0200258.1"/>
    </source>
</evidence>
<dbReference type="Proteomes" id="UP000728185">
    <property type="component" value="Unassembled WGS sequence"/>
</dbReference>
<dbReference type="EMBL" id="LUCM01000647">
    <property type="protein sequence ID" value="KAA0200258.1"/>
    <property type="molecule type" value="Genomic_DNA"/>
</dbReference>
<organism evidence="1 2">
    <name type="scientific">Fasciolopsis buskii</name>
    <dbReference type="NCBI Taxonomy" id="27845"/>
    <lineage>
        <taxon>Eukaryota</taxon>
        <taxon>Metazoa</taxon>
        <taxon>Spiralia</taxon>
        <taxon>Lophotrochozoa</taxon>
        <taxon>Platyhelminthes</taxon>
        <taxon>Trematoda</taxon>
        <taxon>Digenea</taxon>
        <taxon>Plagiorchiida</taxon>
        <taxon>Echinostomata</taxon>
        <taxon>Echinostomatoidea</taxon>
        <taxon>Fasciolidae</taxon>
        <taxon>Fasciolopsis</taxon>
    </lineage>
</organism>
<evidence type="ECO:0000313" key="2">
    <source>
        <dbReference type="Proteomes" id="UP000728185"/>
    </source>
</evidence>
<sequence length="299" mass="34642">MGAKLSRINQPRGVAKPSPKSVTIWVNNEPEQTLSVFTNPPKFYLVPTISLERKRFAEHPEMYGPPTKNATSKVIPIRDQFQYWEQVICQSIDVRLAPSSVAGSSTHQGLTLFRMKTEPLIYQLRLKMPDNPTTRLILLELYDLDMQTLTEEDFVHWCSNSGMPHTMSMYKTFAQDATIYAMKRHMTALERRFGVQFTLGDSIPMYELTIDDTVDQLFPPDQMVRELVIYGKRKNEMIAAVQYLAAILNQLRRNQLLLPNNHLFSLSTNMNLYQWICPQFADARDDLLLQLRKRAKRNL</sequence>
<protein>
    <submittedName>
        <fullName evidence="1">Uncharacterized protein</fullName>
    </submittedName>
</protein>
<name>A0A8E0S636_9TREM</name>
<keyword evidence="2" id="KW-1185">Reference proteome</keyword>
<dbReference type="OrthoDB" id="6250877at2759"/>
<dbReference type="AlphaFoldDB" id="A0A8E0S636"/>
<reference evidence="1" key="1">
    <citation type="submission" date="2019-05" db="EMBL/GenBank/DDBJ databases">
        <title>Annotation for the trematode Fasciolopsis buski.</title>
        <authorList>
            <person name="Choi Y.-J."/>
        </authorList>
    </citation>
    <scope>NUCLEOTIDE SEQUENCE</scope>
    <source>
        <strain evidence="1">HT</strain>
        <tissue evidence="1">Whole worm</tissue>
    </source>
</reference>